<evidence type="ECO:0000313" key="5">
    <source>
        <dbReference type="Proteomes" id="UP000246077"/>
    </source>
</evidence>
<dbReference type="Proteomes" id="UP000246077">
    <property type="component" value="Unassembled WGS sequence"/>
</dbReference>
<protein>
    <submittedName>
        <fullName evidence="4">4-oxalocrotonate tautomerase</fullName>
    </submittedName>
</protein>
<reference evidence="5" key="1">
    <citation type="submission" date="2018-05" db="EMBL/GenBank/DDBJ databases">
        <title>Zavarzinia sp. HR-AS.</title>
        <authorList>
            <person name="Lee Y."/>
            <person name="Jeon C.O."/>
        </authorList>
    </citation>
    <scope>NUCLEOTIDE SEQUENCE [LARGE SCALE GENOMIC DNA]</scope>
    <source>
        <strain evidence="5">DSM 1231</strain>
    </source>
</reference>
<dbReference type="Pfam" id="PF01361">
    <property type="entry name" value="Tautomerase"/>
    <property type="match status" value="1"/>
</dbReference>
<name>A0A317E9A9_9PROT</name>
<evidence type="ECO:0000256" key="1">
    <source>
        <dbReference type="ARBA" id="ARBA00006723"/>
    </source>
</evidence>
<keyword evidence="2" id="KW-0413">Isomerase</keyword>
<dbReference type="EMBL" id="QGLF01000001">
    <property type="protein sequence ID" value="PWR23162.1"/>
    <property type="molecule type" value="Genomic_DNA"/>
</dbReference>
<evidence type="ECO:0000259" key="3">
    <source>
        <dbReference type="Pfam" id="PF01361"/>
    </source>
</evidence>
<dbReference type="RefSeq" id="WP_109919196.1">
    <property type="nucleotide sequence ID" value="NZ_QGLF01000001.1"/>
</dbReference>
<dbReference type="OrthoDB" id="8098375at2"/>
<sequence>MPIIEMHMLEGRTSDQKQRAATAVTNAVVEALGVKAETVRILITEHRVDEFYVAGVARKPTIDALALNGGAAKEHTA</sequence>
<evidence type="ECO:0000256" key="2">
    <source>
        <dbReference type="ARBA" id="ARBA00023235"/>
    </source>
</evidence>
<dbReference type="GO" id="GO:0016853">
    <property type="term" value="F:isomerase activity"/>
    <property type="evidence" value="ECO:0007669"/>
    <property type="project" value="UniProtKB-KW"/>
</dbReference>
<dbReference type="PANTHER" id="PTHR35530">
    <property type="entry name" value="TAUTOMERASE-RELATED"/>
    <property type="match status" value="1"/>
</dbReference>
<comment type="similarity">
    <text evidence="1">Belongs to the 4-oxalocrotonate tautomerase family.</text>
</comment>
<dbReference type="PANTHER" id="PTHR35530:SF1">
    <property type="entry name" value="2-HYDROXYMUCONATE TAUTOMERASE"/>
    <property type="match status" value="1"/>
</dbReference>
<proteinExistence type="inferred from homology"/>
<dbReference type="AlphaFoldDB" id="A0A317E9A9"/>
<comment type="caution">
    <text evidence="4">The sequence shown here is derived from an EMBL/GenBank/DDBJ whole genome shotgun (WGS) entry which is preliminary data.</text>
</comment>
<dbReference type="Gene3D" id="3.30.429.10">
    <property type="entry name" value="Macrophage Migration Inhibitory Factor"/>
    <property type="match status" value="1"/>
</dbReference>
<evidence type="ECO:0000313" key="4">
    <source>
        <dbReference type="EMBL" id="PWR23162.1"/>
    </source>
</evidence>
<feature type="domain" description="4-oxalocrotonate tautomerase-like" evidence="3">
    <location>
        <begin position="2"/>
        <end position="56"/>
    </location>
</feature>
<dbReference type="InterPro" id="IPR014347">
    <property type="entry name" value="Tautomerase/MIF_sf"/>
</dbReference>
<organism evidence="4 5">
    <name type="scientific">Zavarzinia compransoris</name>
    <dbReference type="NCBI Taxonomy" id="1264899"/>
    <lineage>
        <taxon>Bacteria</taxon>
        <taxon>Pseudomonadati</taxon>
        <taxon>Pseudomonadota</taxon>
        <taxon>Alphaproteobacteria</taxon>
        <taxon>Rhodospirillales</taxon>
        <taxon>Zavarziniaceae</taxon>
        <taxon>Zavarzinia</taxon>
    </lineage>
</organism>
<keyword evidence="5" id="KW-1185">Reference proteome</keyword>
<accession>A0A317E9A9</accession>
<dbReference type="SUPFAM" id="SSF55331">
    <property type="entry name" value="Tautomerase/MIF"/>
    <property type="match status" value="1"/>
</dbReference>
<gene>
    <name evidence="4" type="ORF">DKG75_00910</name>
</gene>
<dbReference type="InterPro" id="IPR004370">
    <property type="entry name" value="4-OT-like_dom"/>
</dbReference>